<dbReference type="InterPro" id="IPR025069">
    <property type="entry name" value="Cpsf2_C"/>
</dbReference>
<comment type="similarity">
    <text evidence="4">Belongs to the metallo-beta-lactamase superfamily. RNA-metabolizing metallo-beta-lactamase-like family. CPSF2/YSH1 subfamily.</text>
</comment>
<evidence type="ECO:0000256" key="5">
    <source>
        <dbReference type="SAM" id="MobiDB-lite"/>
    </source>
</evidence>
<feature type="region of interest" description="Disordered" evidence="5">
    <location>
        <begin position="349"/>
        <end position="380"/>
    </location>
</feature>
<dbReference type="InterPro" id="IPR001279">
    <property type="entry name" value="Metallo-B-lactamas"/>
</dbReference>
<dbReference type="Pfam" id="PF16661">
    <property type="entry name" value="Lactamase_B_6"/>
    <property type="match status" value="1"/>
</dbReference>
<dbReference type="InterPro" id="IPR027075">
    <property type="entry name" value="CPSF2"/>
</dbReference>
<proteinExistence type="inferred from homology"/>
<organism evidence="7 8">
    <name type="scientific">Glutinoglossum americanum</name>
    <dbReference type="NCBI Taxonomy" id="1670608"/>
    <lineage>
        <taxon>Eukaryota</taxon>
        <taxon>Fungi</taxon>
        <taxon>Dikarya</taxon>
        <taxon>Ascomycota</taxon>
        <taxon>Pezizomycotina</taxon>
        <taxon>Geoglossomycetes</taxon>
        <taxon>Geoglossales</taxon>
        <taxon>Geoglossaceae</taxon>
        <taxon>Glutinoglossum</taxon>
    </lineage>
</organism>
<feature type="region of interest" description="Disordered" evidence="5">
    <location>
        <begin position="874"/>
        <end position="911"/>
    </location>
</feature>
<feature type="region of interest" description="Disordered" evidence="5">
    <location>
        <begin position="542"/>
        <end position="574"/>
    </location>
</feature>
<evidence type="ECO:0000256" key="3">
    <source>
        <dbReference type="ARBA" id="ARBA00023242"/>
    </source>
</evidence>
<comment type="subcellular location">
    <subcellularLocation>
        <location evidence="1 4">Nucleus</location>
    </subcellularLocation>
</comment>
<feature type="compositionally biased region" description="Polar residues" evidence="5">
    <location>
        <begin position="356"/>
        <end position="379"/>
    </location>
</feature>
<feature type="compositionally biased region" description="Polar residues" evidence="5">
    <location>
        <begin position="874"/>
        <end position="883"/>
    </location>
</feature>
<name>A0A9P8L5N0_9PEZI</name>
<comment type="caution">
    <text evidence="7">The sequence shown here is derived from an EMBL/GenBank/DDBJ whole genome shotgun (WGS) entry which is preliminary data.</text>
</comment>
<keyword evidence="2 4" id="KW-0507">mRNA processing</keyword>
<dbReference type="InterPro" id="IPR011108">
    <property type="entry name" value="RMMBL"/>
</dbReference>
<dbReference type="Proteomes" id="UP000698800">
    <property type="component" value="Unassembled WGS sequence"/>
</dbReference>
<dbReference type="SMART" id="SM01027">
    <property type="entry name" value="Beta-Casp"/>
    <property type="match status" value="1"/>
</dbReference>
<gene>
    <name evidence="7" type="ORF">FGG08_002368</name>
</gene>
<dbReference type="PANTHER" id="PTHR45922">
    <property type="entry name" value="CLEAVAGE AND POLYADENYLATION SPECIFICITY FACTOR SUBUNIT 2"/>
    <property type="match status" value="1"/>
</dbReference>
<evidence type="ECO:0000313" key="7">
    <source>
        <dbReference type="EMBL" id="KAH0543305.1"/>
    </source>
</evidence>
<evidence type="ECO:0000256" key="2">
    <source>
        <dbReference type="ARBA" id="ARBA00022664"/>
    </source>
</evidence>
<dbReference type="Pfam" id="PF10996">
    <property type="entry name" value="Beta-Casp"/>
    <property type="match status" value="1"/>
</dbReference>
<keyword evidence="4" id="KW-0694">RNA-binding</keyword>
<dbReference type="SUPFAM" id="SSF56281">
    <property type="entry name" value="Metallo-hydrolase/oxidoreductase"/>
    <property type="match status" value="1"/>
</dbReference>
<evidence type="ECO:0000256" key="4">
    <source>
        <dbReference type="RuleBase" id="RU365006"/>
    </source>
</evidence>
<accession>A0A9P8L5N0</accession>
<protein>
    <recommendedName>
        <fullName evidence="4">Cleavage and polyadenylation specificity factor subunit 2</fullName>
    </recommendedName>
    <alternativeName>
        <fullName evidence="4">Cleavage and polyadenylation specificity factor 100 kDa subunit</fullName>
    </alternativeName>
</protein>
<keyword evidence="3 4" id="KW-0539">Nucleus</keyword>
<dbReference type="OrthoDB" id="64353at2759"/>
<dbReference type="Pfam" id="PF13299">
    <property type="entry name" value="CPSF100_C"/>
    <property type="match status" value="1"/>
</dbReference>
<dbReference type="InterPro" id="IPR022712">
    <property type="entry name" value="Beta_Casp"/>
</dbReference>
<dbReference type="PANTHER" id="PTHR45922:SF1">
    <property type="entry name" value="CLEAVAGE AND POLYADENYLATION SPECIFICITY FACTOR SUBUNIT 2"/>
    <property type="match status" value="1"/>
</dbReference>
<evidence type="ECO:0000313" key="8">
    <source>
        <dbReference type="Proteomes" id="UP000698800"/>
    </source>
</evidence>
<evidence type="ECO:0000259" key="6">
    <source>
        <dbReference type="SMART" id="SM01027"/>
    </source>
</evidence>
<feature type="domain" description="Beta-Casp" evidence="6">
    <location>
        <begin position="289"/>
        <end position="462"/>
    </location>
</feature>
<reference evidence="7" key="1">
    <citation type="submission" date="2021-03" db="EMBL/GenBank/DDBJ databases">
        <title>Comparative genomics and phylogenomic investigation of the class Geoglossomycetes provide insights into ecological specialization and systematics.</title>
        <authorList>
            <person name="Melie T."/>
            <person name="Pirro S."/>
            <person name="Miller A.N."/>
            <person name="Quandt A."/>
        </authorList>
    </citation>
    <scope>NUCLEOTIDE SEQUENCE</scope>
    <source>
        <strain evidence="7">GBOQ0MN5Z8</strain>
    </source>
</reference>
<dbReference type="GO" id="GO:0005847">
    <property type="term" value="C:mRNA cleavage and polyadenylation specificity factor complex"/>
    <property type="evidence" value="ECO:0007669"/>
    <property type="project" value="InterPro"/>
</dbReference>
<dbReference type="EMBL" id="JAGHQL010000035">
    <property type="protein sequence ID" value="KAH0543305.1"/>
    <property type="molecule type" value="Genomic_DNA"/>
</dbReference>
<dbReference type="Pfam" id="PF07521">
    <property type="entry name" value="RMMBL"/>
    <property type="match status" value="1"/>
</dbReference>
<evidence type="ECO:0000256" key="1">
    <source>
        <dbReference type="ARBA" id="ARBA00004123"/>
    </source>
</evidence>
<keyword evidence="8" id="KW-1185">Reference proteome</keyword>
<dbReference type="InterPro" id="IPR036866">
    <property type="entry name" value="RibonucZ/Hydroxyglut_hydro"/>
</dbReference>
<dbReference type="Gene3D" id="3.60.15.10">
    <property type="entry name" value="Ribonuclease Z/Hydroxyacylglutathione hydrolase-like"/>
    <property type="match status" value="1"/>
</dbReference>
<feature type="compositionally biased region" description="Low complexity" evidence="5">
    <location>
        <begin position="542"/>
        <end position="556"/>
    </location>
</feature>
<dbReference type="GO" id="GO:0003723">
    <property type="term" value="F:RNA binding"/>
    <property type="evidence" value="ECO:0007669"/>
    <property type="project" value="UniProtKB-KW"/>
</dbReference>
<dbReference type="GO" id="GO:0006397">
    <property type="term" value="P:mRNA processing"/>
    <property type="evidence" value="ECO:0007669"/>
    <property type="project" value="UniProtKB-KW"/>
</dbReference>
<dbReference type="AlphaFoldDB" id="A0A9P8L5N0"/>
<sequence length="1021" mass="110985">MFNFTSLLGAQSKSSASQSLLELDGGVKVLIDVGWDEAFDIDKLKELERQVPTLSIILLTHATPAHIAAFAHCCKHFPLFTRIPIYATTPVISLGRTLLQDLYASTPLASTIIPTSSLSETSYSHAPSLSYREGPQLLLQPPTAEEIATYFSLIHPLKYSQPHQPLPSPFSPPLNGLTITAYSAGHTLGGTIWHIQHGLESIVYAVDWNQARENVLAGAAWLGGAGAGGAEVIEQLRKPTALVCSSRGAERVALPGGRKKRDELLLDMVKTTVAKGGTVLIPTDSSARVLELAYLLEHAWRTELSHTDEPSVLKTAKLYLASKNIGATMRYARSMLEWMDESIVKEFEADGGGGTESKQNRGSNQQNVGKDGQTSNKSTGPFDFKYLRLLERKSQVDRILNAANEGDGQRPGQVIVASDTSLTWGFSKDVFHRIASDSRNLVVLTERIGSTETGVVLNGGALGCVLWDWWEERRDGVAMESGSDGENLELVYGGGREIQIKTALRMPLEGSEVYIYQQYLATQRQLQNTLQSNNQGTLISSADAIDDSSSASSSSSEESDSERQGKALNISTTMAHSNRNKLNLTNEDLGINVLLRGKGAYDYDVRGKRGRERMFPAVVRRVRGDEFGELIRPEEYLRAEERDEVEGQDAATGEMKIGSENFVGKKRKWNDLGIQDRLGRRNGSVARHSLNGMNKRRLGEAGRILNGTNNGLAVTVRDSLEALEDAESSDDDLDDEPPISGPSKVAFATETLRCNLKIAFVDFAGLHDSRSLRMLVPLIQPRKLILVGGTRDETLVLAEDCRKLLAARAGSTTEAGTVDVFTPIIGRTVDASVDTNAWVVKLSEPLVRRLHWQKVKGLGVVHVIGRLATLSVDDNQSRAQEGSSSKKRKIIKDEQESPMPEDPQPAIQQGPKVTPTLDVIPASMAAATRSVAQPIHVGDLRLADLRKLLQGSGHAAEFRGEGTLLIDGLIAVRKTGTGRIEVEACGGLAMRTSYLRGRGSEGAFYAVKKKIYEGLAVVAGG</sequence>